<dbReference type="GeneID" id="10024532"/>
<dbReference type="RefSeq" id="XP_003169054.1">
    <property type="nucleotide sequence ID" value="XM_003169006.1"/>
</dbReference>
<dbReference type="Proteomes" id="UP000002669">
    <property type="component" value="Unassembled WGS sequence"/>
</dbReference>
<evidence type="ECO:0000256" key="1">
    <source>
        <dbReference type="SAM" id="Phobius"/>
    </source>
</evidence>
<dbReference type="AlphaFoldDB" id="E4V6G1"/>
<dbReference type="VEuPathDB" id="FungiDB:MGYG_08600"/>
<dbReference type="OMA" id="LVELWIK"/>
<feature type="transmembrane region" description="Helical" evidence="1">
    <location>
        <begin position="245"/>
        <end position="263"/>
    </location>
</feature>
<evidence type="ECO:0000313" key="3">
    <source>
        <dbReference type="EMBL" id="EFQ96677.1"/>
    </source>
</evidence>
<gene>
    <name evidence="3" type="ORF">MGYG_08600</name>
</gene>
<dbReference type="PANTHER" id="PTHR34502">
    <property type="entry name" value="DUF6594 DOMAIN-CONTAINING PROTEIN-RELATED"/>
    <property type="match status" value="1"/>
</dbReference>
<dbReference type="OrthoDB" id="5341582at2759"/>
<protein>
    <recommendedName>
        <fullName evidence="2">DUF6594 domain-containing protein</fullName>
    </recommendedName>
</protein>
<sequence length="266" mass="30325">MEQVEEHPAGYPRFSALVAAQPSFHICRRFANLRARLLLFKQDELSVLEKRLEKIDKEENSDLFLGSRRHDVNQERQSVISNINAALADYDAFIERTRRIFRYEPAKSRDVQSLRNWLRGNACVSRSEIAYLQKENELLCIYCTEDKSISQLEAWIEDNLVRFSAAFDKRPYPSISSDPNVFIYSNRLLAAMSQVILLLIVTFILLVPMLICLAVESITSRAVIVAISTTFFIATLSTLTRARSIELFVAGSTYATVLVVFISNMA</sequence>
<evidence type="ECO:0000313" key="4">
    <source>
        <dbReference type="Proteomes" id="UP000002669"/>
    </source>
</evidence>
<dbReference type="InParanoid" id="E4V6G1"/>
<dbReference type="PANTHER" id="PTHR34502:SF3">
    <property type="entry name" value="DUF6594 DOMAIN-CONTAINING PROTEIN"/>
    <property type="match status" value="1"/>
</dbReference>
<dbReference type="eggNOG" id="ENOG502SNT3">
    <property type="taxonomic scope" value="Eukaryota"/>
</dbReference>
<evidence type="ECO:0000259" key="2">
    <source>
        <dbReference type="Pfam" id="PF20237"/>
    </source>
</evidence>
<keyword evidence="1" id="KW-1133">Transmembrane helix</keyword>
<dbReference type="EMBL" id="DS989831">
    <property type="protein sequence ID" value="EFQ96677.1"/>
    <property type="molecule type" value="Genomic_DNA"/>
</dbReference>
<reference evidence="4" key="1">
    <citation type="journal article" date="2012" name="MBio">
        <title>Comparative genome analysis of Trichophyton rubrum and related dermatophytes reveals candidate genes involved in infection.</title>
        <authorList>
            <person name="Martinez D.A."/>
            <person name="Oliver B.G."/>
            <person name="Graeser Y."/>
            <person name="Goldberg J.M."/>
            <person name="Li W."/>
            <person name="Martinez-Rossi N.M."/>
            <person name="Monod M."/>
            <person name="Shelest E."/>
            <person name="Barton R.C."/>
            <person name="Birch E."/>
            <person name="Brakhage A.A."/>
            <person name="Chen Z."/>
            <person name="Gurr S.J."/>
            <person name="Heiman D."/>
            <person name="Heitman J."/>
            <person name="Kosti I."/>
            <person name="Rossi A."/>
            <person name="Saif S."/>
            <person name="Samalova M."/>
            <person name="Saunders C.W."/>
            <person name="Shea T."/>
            <person name="Summerbell R.C."/>
            <person name="Xu J."/>
            <person name="Young S."/>
            <person name="Zeng Q."/>
            <person name="Birren B.W."/>
            <person name="Cuomo C.A."/>
            <person name="White T.C."/>
        </authorList>
    </citation>
    <scope>NUCLEOTIDE SEQUENCE [LARGE SCALE GENOMIC DNA]</scope>
    <source>
        <strain evidence="4">ATCC MYA-4604 / CBS 118893</strain>
    </source>
</reference>
<dbReference type="HOGENOM" id="CLU_051118_3_2_1"/>
<accession>E4V6G1</accession>
<keyword evidence="4" id="KW-1185">Reference proteome</keyword>
<keyword evidence="1" id="KW-0472">Membrane</keyword>
<organism evidence="4">
    <name type="scientific">Arthroderma gypseum (strain ATCC MYA-4604 / CBS 118893)</name>
    <name type="common">Microsporum gypseum</name>
    <dbReference type="NCBI Taxonomy" id="535722"/>
    <lineage>
        <taxon>Eukaryota</taxon>
        <taxon>Fungi</taxon>
        <taxon>Dikarya</taxon>
        <taxon>Ascomycota</taxon>
        <taxon>Pezizomycotina</taxon>
        <taxon>Eurotiomycetes</taxon>
        <taxon>Eurotiomycetidae</taxon>
        <taxon>Onygenales</taxon>
        <taxon>Arthrodermataceae</taxon>
        <taxon>Nannizzia</taxon>
    </lineage>
</organism>
<dbReference type="InterPro" id="IPR046529">
    <property type="entry name" value="DUF6594"/>
</dbReference>
<proteinExistence type="predicted"/>
<dbReference type="Pfam" id="PF20237">
    <property type="entry name" value="DUF6594"/>
    <property type="match status" value="1"/>
</dbReference>
<name>E4V6G1_ARTGP</name>
<feature type="domain" description="DUF6594" evidence="2">
    <location>
        <begin position="11"/>
        <end position="259"/>
    </location>
</feature>
<dbReference type="STRING" id="535722.E4V6G1"/>
<feature type="transmembrane region" description="Helical" evidence="1">
    <location>
        <begin position="222"/>
        <end position="239"/>
    </location>
</feature>
<feature type="transmembrane region" description="Helical" evidence="1">
    <location>
        <begin position="195"/>
        <end position="215"/>
    </location>
</feature>
<keyword evidence="1" id="KW-0812">Transmembrane</keyword>